<dbReference type="GO" id="GO:0016787">
    <property type="term" value="F:hydrolase activity"/>
    <property type="evidence" value="ECO:0007669"/>
    <property type="project" value="UniProtKB-KW"/>
</dbReference>
<dbReference type="RefSeq" id="WP_201631500.1">
    <property type="nucleotide sequence ID" value="NZ_CP068046.1"/>
</dbReference>
<proteinExistence type="predicted"/>
<gene>
    <name evidence="1" type="ORF">JI748_13360</name>
</gene>
<dbReference type="EMBL" id="CP068046">
    <property type="protein sequence ID" value="QQR38738.1"/>
    <property type="molecule type" value="Genomic_DNA"/>
</dbReference>
<dbReference type="Gene3D" id="3.20.20.80">
    <property type="entry name" value="Glycosidases"/>
    <property type="match status" value="1"/>
</dbReference>
<evidence type="ECO:0000313" key="2">
    <source>
        <dbReference type="Proteomes" id="UP000595857"/>
    </source>
</evidence>
<organism evidence="1 2">
    <name type="scientific">Devosia rhizoryzae</name>
    <dbReference type="NCBI Taxonomy" id="2774137"/>
    <lineage>
        <taxon>Bacteria</taxon>
        <taxon>Pseudomonadati</taxon>
        <taxon>Pseudomonadota</taxon>
        <taxon>Alphaproteobacteria</taxon>
        <taxon>Hyphomicrobiales</taxon>
        <taxon>Devosiaceae</taxon>
        <taxon>Devosia</taxon>
    </lineage>
</organism>
<dbReference type="SUPFAM" id="SSF51445">
    <property type="entry name" value="(Trans)glycosidases"/>
    <property type="match status" value="1"/>
</dbReference>
<sequence length="270" mass="30444">MTTRHLPHERMGDHYALARRHGLLAGRDGLPWRHDPAPRLQIAEAAGLQIIWDLNHYDPPPDPVGHARRCAEAARNDQPFWICPVNEPMIYPMLAGMAREHAIDLAITMARVAKDHHPDVRVLSTDPITGIGERQFAATDRLVQAGLVDVVGVNYYPHTARTSLLKVLLKTWRRYGKPILLAETSWHDGHRIHHQRHPGFNKAAWLHHVQAQVAEAEAKGVEMAGICWYPIIDCPPWQRPHSRNRWSHGLIRMDGGVDPALSTALLEQAA</sequence>
<accession>A0ABX7C3F5</accession>
<protein>
    <submittedName>
        <fullName evidence="1">Glycosyl hydrolase 53 family protein</fullName>
    </submittedName>
</protein>
<keyword evidence="1" id="KW-0378">Hydrolase</keyword>
<dbReference type="Proteomes" id="UP000595857">
    <property type="component" value="Chromosome"/>
</dbReference>
<dbReference type="InterPro" id="IPR017853">
    <property type="entry name" value="GH"/>
</dbReference>
<reference evidence="1 2" key="1">
    <citation type="submission" date="2021-01" db="EMBL/GenBank/DDBJ databases">
        <title>Genome seq and assembly of Devosia sp. LEGU1.</title>
        <authorList>
            <person name="Chhetri G."/>
        </authorList>
    </citation>
    <scope>NUCLEOTIDE SEQUENCE [LARGE SCALE GENOMIC DNA]</scope>
    <source>
        <strain evidence="1 2">LEGU1</strain>
    </source>
</reference>
<keyword evidence="2" id="KW-1185">Reference proteome</keyword>
<evidence type="ECO:0000313" key="1">
    <source>
        <dbReference type="EMBL" id="QQR38738.1"/>
    </source>
</evidence>
<name>A0ABX7C3F5_9HYPH</name>